<accession>A0A0S6UGE8</accession>
<name>A0A0S6UGE8_NEOTH</name>
<dbReference type="InterPro" id="IPR043723">
    <property type="entry name" value="DUF5665"/>
</dbReference>
<evidence type="ECO:0000256" key="1">
    <source>
        <dbReference type="SAM" id="Phobius"/>
    </source>
</evidence>
<dbReference type="EMBL" id="DF238840">
    <property type="protein sequence ID" value="GAF26585.1"/>
    <property type="molecule type" value="Genomic_DNA"/>
</dbReference>
<dbReference type="Proteomes" id="UP000063718">
    <property type="component" value="Unassembled WGS sequence"/>
</dbReference>
<evidence type="ECO:0000313" key="2">
    <source>
        <dbReference type="EMBL" id="GAF26585.1"/>
    </source>
</evidence>
<protein>
    <submittedName>
        <fullName evidence="2">Fe-S oxidoreductase</fullName>
    </submittedName>
</protein>
<keyword evidence="1" id="KW-0812">Transmembrane</keyword>
<keyword evidence="1" id="KW-1133">Transmembrane helix</keyword>
<dbReference type="AlphaFoldDB" id="A0A0S6UGE8"/>
<proteinExistence type="predicted"/>
<sequence>MERVAPGRCGDMTPPGEKTLRGVRFLNEVERGTAFLADKVQQLITTIEKANVAEWVELYRRPGRLLYLNFAAGIARGLGIAVGFTILGAIVIYIIRELALLNLPVIGKLIAEIVRMVQQEVY</sequence>
<gene>
    <name evidence="2" type="ORF">MTY_1925</name>
</gene>
<reference evidence="2" key="1">
    <citation type="journal article" date="2014" name="Gene">
        <title>Genome-guided analysis of transformation efficiency and carbon dioxide assimilation by Moorella thermoacetica Y72.</title>
        <authorList>
            <person name="Tsukahara K."/>
            <person name="Kita A."/>
            <person name="Nakashimada Y."/>
            <person name="Hoshino T."/>
            <person name="Murakami K."/>
        </authorList>
    </citation>
    <scope>NUCLEOTIDE SEQUENCE [LARGE SCALE GENOMIC DNA]</scope>
    <source>
        <strain evidence="2">Y72</strain>
    </source>
</reference>
<organism evidence="2">
    <name type="scientific">Moorella thermoacetica Y72</name>
    <dbReference type="NCBI Taxonomy" id="1325331"/>
    <lineage>
        <taxon>Bacteria</taxon>
        <taxon>Bacillati</taxon>
        <taxon>Bacillota</taxon>
        <taxon>Clostridia</taxon>
        <taxon>Neomoorellales</taxon>
        <taxon>Neomoorellaceae</taxon>
        <taxon>Neomoorella</taxon>
    </lineage>
</organism>
<keyword evidence="1" id="KW-0472">Membrane</keyword>
<feature type="transmembrane region" description="Helical" evidence="1">
    <location>
        <begin position="66"/>
        <end position="95"/>
    </location>
</feature>
<dbReference type="Pfam" id="PF18910">
    <property type="entry name" value="DUF5665"/>
    <property type="match status" value="1"/>
</dbReference>